<sequence>MNRTIKYFHFTVIIGIGVFLFSCKNDTQVSSDPTKDGPTIHTPIKVPLFSKDTAYALVAKQVAFGPRVPGTDAHQATRLWLVQKLKSYGATVIEQSFKANTVPLGEVRSVNIVASFNPTYARRVLLAAHWDTRYAADEDDDRPKEKFDGADDGGSGVGILLEIARLIKENPISLGVDLILFDAEDQGTSDGNEDTWCLGSQYWAKNPHVKGYRAEYGILLDMVGAKGATFQKEDPFNVFLPEKNKKIHSIYDRLWAQAKGMNQTTFFVDLKGKPLIDDHYYVNLNTDIPMADIINKPVNSAKGFGAHWHTHDDNMSVIDPMTLGAVGQVVTAFVYNSSRAPL</sequence>
<reference evidence="4 5" key="1">
    <citation type="submission" date="2020-10" db="EMBL/GenBank/DDBJ databases">
        <title>Connecting structure to function with the recovery of over 1000 high-quality activated sludge metagenome-assembled genomes encoding full-length rRNA genes using long-read sequencing.</title>
        <authorList>
            <person name="Singleton C.M."/>
            <person name="Petriglieri F."/>
            <person name="Kristensen J.M."/>
            <person name="Kirkegaard R.H."/>
            <person name="Michaelsen T.Y."/>
            <person name="Andersen M.H."/>
            <person name="Karst S.M."/>
            <person name="Dueholm M.S."/>
            <person name="Nielsen P.H."/>
            <person name="Albertsen M."/>
        </authorList>
    </citation>
    <scope>NUCLEOTIDE SEQUENCE [LARGE SCALE GENOMIC DNA]</scope>
    <source>
        <strain evidence="4">Ribe_18-Q3-R11-54_MAXAC.273</strain>
    </source>
</reference>
<feature type="domain" description="Peptidase M28" evidence="3">
    <location>
        <begin position="111"/>
        <end position="334"/>
    </location>
</feature>
<dbReference type="PANTHER" id="PTHR12283:SF6">
    <property type="entry name" value="GLUTAMINYL-PEPTIDE CYCLOTRANSFERASE-RELATED"/>
    <property type="match status" value="1"/>
</dbReference>
<protein>
    <submittedName>
        <fullName evidence="4">M28 family peptidase</fullName>
    </submittedName>
</protein>
<dbReference type="Proteomes" id="UP000808337">
    <property type="component" value="Unassembled WGS sequence"/>
</dbReference>
<dbReference type="AlphaFoldDB" id="A0A9D7XU34"/>
<evidence type="ECO:0000313" key="5">
    <source>
        <dbReference type="Proteomes" id="UP000808337"/>
    </source>
</evidence>
<dbReference type="PANTHER" id="PTHR12283">
    <property type="entry name" value="GLUTAMINYL-PEPTIDE CYCLOTRANSFERASE"/>
    <property type="match status" value="1"/>
</dbReference>
<proteinExistence type="predicted"/>
<dbReference type="GO" id="GO:0008270">
    <property type="term" value="F:zinc ion binding"/>
    <property type="evidence" value="ECO:0007669"/>
    <property type="project" value="TreeGrafter"/>
</dbReference>
<comment type="caution">
    <text evidence="4">The sequence shown here is derived from an EMBL/GenBank/DDBJ whole genome shotgun (WGS) entry which is preliminary data.</text>
</comment>
<keyword evidence="2" id="KW-0012">Acyltransferase</keyword>
<keyword evidence="1" id="KW-0808">Transferase</keyword>
<dbReference type="InterPro" id="IPR040234">
    <property type="entry name" value="QC/QCL"/>
</dbReference>
<dbReference type="InterPro" id="IPR007484">
    <property type="entry name" value="Peptidase_M28"/>
</dbReference>
<gene>
    <name evidence="4" type="ORF">IPP15_12980</name>
</gene>
<dbReference type="SUPFAM" id="SSF53187">
    <property type="entry name" value="Zn-dependent exopeptidases"/>
    <property type="match status" value="1"/>
</dbReference>
<dbReference type="PROSITE" id="PS51257">
    <property type="entry name" value="PROKAR_LIPOPROTEIN"/>
    <property type="match status" value="1"/>
</dbReference>
<organism evidence="4 5">
    <name type="scientific">Candidatus Opimibacter skivensis</name>
    <dbReference type="NCBI Taxonomy" id="2982028"/>
    <lineage>
        <taxon>Bacteria</taxon>
        <taxon>Pseudomonadati</taxon>
        <taxon>Bacteroidota</taxon>
        <taxon>Saprospiria</taxon>
        <taxon>Saprospirales</taxon>
        <taxon>Saprospiraceae</taxon>
        <taxon>Candidatus Opimibacter</taxon>
    </lineage>
</organism>
<name>A0A9D7XU34_9BACT</name>
<dbReference type="Gene3D" id="3.40.630.10">
    <property type="entry name" value="Zn peptidases"/>
    <property type="match status" value="1"/>
</dbReference>
<evidence type="ECO:0000256" key="1">
    <source>
        <dbReference type="ARBA" id="ARBA00022679"/>
    </source>
</evidence>
<dbReference type="EMBL" id="JADKGY010000015">
    <property type="protein sequence ID" value="MBK9983292.1"/>
    <property type="molecule type" value="Genomic_DNA"/>
</dbReference>
<evidence type="ECO:0000313" key="4">
    <source>
        <dbReference type="EMBL" id="MBK9983292.1"/>
    </source>
</evidence>
<accession>A0A9D7XU34</accession>
<evidence type="ECO:0000259" key="3">
    <source>
        <dbReference type="Pfam" id="PF04389"/>
    </source>
</evidence>
<dbReference type="Pfam" id="PF04389">
    <property type="entry name" value="Peptidase_M28"/>
    <property type="match status" value="1"/>
</dbReference>
<evidence type="ECO:0000256" key="2">
    <source>
        <dbReference type="ARBA" id="ARBA00023315"/>
    </source>
</evidence>
<dbReference type="GO" id="GO:0016603">
    <property type="term" value="F:glutaminyl-peptide cyclotransferase activity"/>
    <property type="evidence" value="ECO:0007669"/>
    <property type="project" value="TreeGrafter"/>
</dbReference>